<evidence type="ECO:0000256" key="10">
    <source>
        <dbReference type="ARBA" id="ARBA00033245"/>
    </source>
</evidence>
<dbReference type="EMBL" id="JAKMUV010000011">
    <property type="protein sequence ID" value="MCZ9305531.1"/>
    <property type="molecule type" value="Genomic_DNA"/>
</dbReference>
<organism evidence="16 17">
    <name type="scientific">Corynebacterium macclintockiae</name>
    <dbReference type="NCBI Taxonomy" id="2913501"/>
    <lineage>
        <taxon>Bacteria</taxon>
        <taxon>Bacillati</taxon>
        <taxon>Actinomycetota</taxon>
        <taxon>Actinomycetes</taxon>
        <taxon>Mycobacteriales</taxon>
        <taxon>Corynebacteriaceae</taxon>
        <taxon>Corynebacterium</taxon>
    </lineage>
</organism>
<evidence type="ECO:0000256" key="8">
    <source>
        <dbReference type="ARBA" id="ARBA00026028"/>
    </source>
</evidence>
<keyword evidence="4 12" id="KW-0812">Transmembrane</keyword>
<evidence type="ECO:0000256" key="14">
    <source>
        <dbReference type="SAM" id="Phobius"/>
    </source>
</evidence>
<dbReference type="GO" id="GO:0032977">
    <property type="term" value="F:membrane insertase activity"/>
    <property type="evidence" value="ECO:0007669"/>
    <property type="project" value="InterPro"/>
</dbReference>
<evidence type="ECO:0000256" key="6">
    <source>
        <dbReference type="ARBA" id="ARBA00023136"/>
    </source>
</evidence>
<dbReference type="PANTHER" id="PTHR12428">
    <property type="entry name" value="OXA1"/>
    <property type="match status" value="1"/>
</dbReference>
<comment type="subcellular location">
    <subcellularLocation>
        <location evidence="1 12">Membrane</location>
        <topology evidence="1 12">Multi-pass membrane protein</topology>
    </subcellularLocation>
</comment>
<comment type="similarity">
    <text evidence="2">Belongs to the OXA1/ALB3/YidC family. Type 1 subfamily.</text>
</comment>
<feature type="transmembrane region" description="Helical" evidence="14">
    <location>
        <begin position="224"/>
        <end position="253"/>
    </location>
</feature>
<dbReference type="AlphaFoldDB" id="A0A9X3M7B1"/>
<dbReference type="GeneID" id="301813563"/>
<comment type="subunit">
    <text evidence="8">Interacts with the Sec translocase complex via SecD. Specifically interacts with transmembrane segments of nascent integral membrane proteins during membrane integration.</text>
</comment>
<evidence type="ECO:0000256" key="5">
    <source>
        <dbReference type="ARBA" id="ARBA00022989"/>
    </source>
</evidence>
<dbReference type="GO" id="GO:0005886">
    <property type="term" value="C:plasma membrane"/>
    <property type="evidence" value="ECO:0007669"/>
    <property type="project" value="TreeGrafter"/>
</dbReference>
<accession>A0A9X3M7B1</accession>
<sequence>MKIVEYPVALFLKAWHYLFADIFGWDAAQSWLLALILLIVTVRGLLLPFVYRQSYSSRILVNIRPKVYRLEQEYSGKDPETRKELARKRRELQKEHEYRFSDGCIPALVQLPVLLGLYRMLIHVTSPDPEVKAAVNGFGPLNAEEVQSLLSAKLFGVPLAAYVQMSDEQFAEIHTTMEQVFWVVFPMAILAAIFTTSNWAYSMYRNYRTVDHNSVLARGLLKMMWLIGPVVLIAPFTIALGAVGPVALMIYWVGNNLWTTTQTITLQRHLDRKLPYTEEFLEHHQKMKVNLIERKKDKKAGRKAKKRATADSPEEPAES</sequence>
<evidence type="ECO:0000256" key="3">
    <source>
        <dbReference type="ARBA" id="ARBA00015325"/>
    </source>
</evidence>
<protein>
    <recommendedName>
        <fullName evidence="3">Membrane protein insertase YidC</fullName>
    </recommendedName>
    <alternativeName>
        <fullName evidence="11">Foldase YidC</fullName>
    </alternativeName>
    <alternativeName>
        <fullName evidence="10">Membrane integrase YidC</fullName>
    </alternativeName>
    <alternativeName>
        <fullName evidence="9">Membrane protein YidC</fullName>
    </alternativeName>
</protein>
<gene>
    <name evidence="16" type="primary">yidC</name>
    <name evidence="16" type="ORF">L8U58_08355</name>
</gene>
<dbReference type="GO" id="GO:0051205">
    <property type="term" value="P:protein insertion into membrane"/>
    <property type="evidence" value="ECO:0007669"/>
    <property type="project" value="TreeGrafter"/>
</dbReference>
<keyword evidence="17" id="KW-1185">Reference proteome</keyword>
<dbReference type="Pfam" id="PF02096">
    <property type="entry name" value="60KD_IMP"/>
    <property type="match status" value="1"/>
</dbReference>
<comment type="caution">
    <text evidence="16">The sequence shown here is derived from an EMBL/GenBank/DDBJ whole genome shotgun (WGS) entry which is preliminary data.</text>
</comment>
<proteinExistence type="inferred from homology"/>
<feature type="transmembrane region" description="Helical" evidence="14">
    <location>
        <begin position="180"/>
        <end position="204"/>
    </location>
</feature>
<evidence type="ECO:0000256" key="11">
    <source>
        <dbReference type="ARBA" id="ARBA00033342"/>
    </source>
</evidence>
<evidence type="ECO:0000256" key="7">
    <source>
        <dbReference type="ARBA" id="ARBA00025034"/>
    </source>
</evidence>
<dbReference type="PANTHER" id="PTHR12428:SF65">
    <property type="entry name" value="CYTOCHROME C OXIDASE ASSEMBLY PROTEIN COX18, MITOCHONDRIAL"/>
    <property type="match status" value="1"/>
</dbReference>
<dbReference type="RefSeq" id="WP_051898442.1">
    <property type="nucleotide sequence ID" value="NZ_CP180526.1"/>
</dbReference>
<dbReference type="InterPro" id="IPR001708">
    <property type="entry name" value="YidC/ALB3/OXA1/COX18"/>
</dbReference>
<feature type="transmembrane region" description="Helical" evidence="14">
    <location>
        <begin position="30"/>
        <end position="51"/>
    </location>
</feature>
<evidence type="ECO:0000313" key="17">
    <source>
        <dbReference type="Proteomes" id="UP001146505"/>
    </source>
</evidence>
<keyword evidence="5 14" id="KW-1133">Transmembrane helix</keyword>
<feature type="compositionally biased region" description="Basic residues" evidence="13">
    <location>
        <begin position="296"/>
        <end position="307"/>
    </location>
</feature>
<reference evidence="16" key="1">
    <citation type="submission" date="2022-02" db="EMBL/GenBank/DDBJ databases">
        <title>Corynebacterium sp. from urogenital microbiome.</title>
        <authorList>
            <person name="Cappelli E.A."/>
            <person name="Ribeiro T.G."/>
            <person name="Peixe L."/>
        </authorList>
    </citation>
    <scope>NUCLEOTIDE SEQUENCE</scope>
    <source>
        <strain evidence="16">C9Ua_112</strain>
    </source>
</reference>
<evidence type="ECO:0000256" key="4">
    <source>
        <dbReference type="ARBA" id="ARBA00022692"/>
    </source>
</evidence>
<dbReference type="Proteomes" id="UP001146505">
    <property type="component" value="Unassembled WGS sequence"/>
</dbReference>
<evidence type="ECO:0000259" key="15">
    <source>
        <dbReference type="Pfam" id="PF02096"/>
    </source>
</evidence>
<dbReference type="NCBIfam" id="TIGR03592">
    <property type="entry name" value="yidC_oxa1_cterm"/>
    <property type="match status" value="1"/>
</dbReference>
<keyword evidence="6 14" id="KW-0472">Membrane</keyword>
<evidence type="ECO:0000256" key="13">
    <source>
        <dbReference type="SAM" id="MobiDB-lite"/>
    </source>
</evidence>
<evidence type="ECO:0000256" key="1">
    <source>
        <dbReference type="ARBA" id="ARBA00004141"/>
    </source>
</evidence>
<evidence type="ECO:0000256" key="2">
    <source>
        <dbReference type="ARBA" id="ARBA00010527"/>
    </source>
</evidence>
<comment type="function">
    <text evidence="7">Required for the insertion and/or proper folding and/or complex formation of integral membrane proteins into the membrane. Involved in integration of membrane proteins that insert both dependently and independently of the Sec translocase complex, as well as at least some lipoproteins. Aids folding of multispanning membrane proteins.</text>
</comment>
<evidence type="ECO:0000256" key="12">
    <source>
        <dbReference type="RuleBase" id="RU003945"/>
    </source>
</evidence>
<dbReference type="InterPro" id="IPR028055">
    <property type="entry name" value="YidC/Oxa/ALB_C"/>
</dbReference>
<feature type="domain" description="Membrane insertase YidC/Oxa/ALB C-terminal" evidence="15">
    <location>
        <begin position="31"/>
        <end position="267"/>
    </location>
</feature>
<name>A0A9X3M7B1_9CORY</name>
<feature type="region of interest" description="Disordered" evidence="13">
    <location>
        <begin position="292"/>
        <end position="319"/>
    </location>
</feature>
<evidence type="ECO:0000313" key="16">
    <source>
        <dbReference type="EMBL" id="MCZ9305531.1"/>
    </source>
</evidence>
<evidence type="ECO:0000256" key="9">
    <source>
        <dbReference type="ARBA" id="ARBA00031538"/>
    </source>
</evidence>